<accession>A0ABV5VR48</accession>
<dbReference type="Proteomes" id="UP001589619">
    <property type="component" value="Unassembled WGS sequence"/>
</dbReference>
<evidence type="ECO:0000313" key="1">
    <source>
        <dbReference type="EMBL" id="MFB9750749.1"/>
    </source>
</evidence>
<evidence type="ECO:0008006" key="3">
    <source>
        <dbReference type="Google" id="ProtNLM"/>
    </source>
</evidence>
<dbReference type="RefSeq" id="WP_344904922.1">
    <property type="nucleotide sequence ID" value="NZ_BAAAYO010000002.1"/>
</dbReference>
<reference evidence="1 2" key="1">
    <citation type="submission" date="2024-09" db="EMBL/GenBank/DDBJ databases">
        <authorList>
            <person name="Sun Q."/>
            <person name="Mori K."/>
        </authorList>
    </citation>
    <scope>NUCLEOTIDE SEQUENCE [LARGE SCALE GENOMIC DNA]</scope>
    <source>
        <strain evidence="1 2">JCM 12520</strain>
    </source>
</reference>
<proteinExistence type="predicted"/>
<dbReference type="EMBL" id="JBHMAG010000004">
    <property type="protein sequence ID" value="MFB9750749.1"/>
    <property type="molecule type" value="Genomic_DNA"/>
</dbReference>
<name>A0ABV5VR48_9BACL</name>
<protein>
    <recommendedName>
        <fullName evidence="3">DUF1657 domain-containing protein</fullName>
    </recommendedName>
</protein>
<keyword evidence="2" id="KW-1185">Reference proteome</keyword>
<organism evidence="1 2">
    <name type="scientific">Paenibacillus hodogayensis</name>
    <dbReference type="NCBI Taxonomy" id="279208"/>
    <lineage>
        <taxon>Bacteria</taxon>
        <taxon>Bacillati</taxon>
        <taxon>Bacillota</taxon>
        <taxon>Bacilli</taxon>
        <taxon>Bacillales</taxon>
        <taxon>Paenibacillaceae</taxon>
        <taxon>Paenibacillus</taxon>
    </lineage>
</organism>
<comment type="caution">
    <text evidence="1">The sequence shown here is derived from an EMBL/GenBank/DDBJ whole genome shotgun (WGS) entry which is preliminary data.</text>
</comment>
<sequence>MASQQVKQQAQKIAESCSKLQNMVTEDAIRNEVSKIKQYCATIESQI</sequence>
<gene>
    <name evidence="1" type="ORF">ACFFNY_04105</name>
</gene>
<evidence type="ECO:0000313" key="2">
    <source>
        <dbReference type="Proteomes" id="UP001589619"/>
    </source>
</evidence>